<dbReference type="EMBL" id="METP01000059">
    <property type="protein sequence ID" value="OGC03209.1"/>
    <property type="molecule type" value="Genomic_DNA"/>
</dbReference>
<name>A0A1F4R4X1_UNCSA</name>
<feature type="domain" description="PAS" evidence="1">
    <location>
        <begin position="12"/>
        <end position="82"/>
    </location>
</feature>
<comment type="caution">
    <text evidence="2">The sequence shown here is derived from an EMBL/GenBank/DDBJ whole genome shotgun (WGS) entry which is preliminary data.</text>
</comment>
<dbReference type="SMART" id="SM00091">
    <property type="entry name" value="PAS"/>
    <property type="match status" value="1"/>
</dbReference>
<evidence type="ECO:0000313" key="2">
    <source>
        <dbReference type="EMBL" id="OGC03209.1"/>
    </source>
</evidence>
<dbReference type="SUPFAM" id="SSF55785">
    <property type="entry name" value="PYP-like sensor domain (PAS domain)"/>
    <property type="match status" value="1"/>
</dbReference>
<evidence type="ECO:0000259" key="1">
    <source>
        <dbReference type="PROSITE" id="PS50112"/>
    </source>
</evidence>
<organism evidence="2 3">
    <name type="scientific">candidate division WOR-1 bacterium RIFCSPLOWO2_02_FULL_46_20</name>
    <dbReference type="NCBI Taxonomy" id="1802567"/>
    <lineage>
        <taxon>Bacteria</taxon>
        <taxon>Bacillati</taxon>
        <taxon>Saganbacteria</taxon>
    </lineage>
</organism>
<proteinExistence type="predicted"/>
<dbReference type="InterPro" id="IPR035965">
    <property type="entry name" value="PAS-like_dom_sf"/>
</dbReference>
<dbReference type="Pfam" id="PF13426">
    <property type="entry name" value="PAS_9"/>
    <property type="match status" value="1"/>
</dbReference>
<dbReference type="AlphaFoldDB" id="A0A1F4R4X1"/>
<dbReference type="InterPro" id="IPR000014">
    <property type="entry name" value="PAS"/>
</dbReference>
<sequence>MLEAGGRLTMPESEFYANIIRTALDGFWLADTAGRLLDVNDAYCKMTGYSREELLQMSVRDLEAAENAEETAAHIKKVIAQGADRFETRHRRKNGSTLEIEIGVTYSPAGFRPARCNSQATSNIV</sequence>
<gene>
    <name evidence="2" type="ORF">A3H38_00360</name>
</gene>
<evidence type="ECO:0000313" key="3">
    <source>
        <dbReference type="Proteomes" id="UP000176938"/>
    </source>
</evidence>
<dbReference type="PROSITE" id="PS50112">
    <property type="entry name" value="PAS"/>
    <property type="match status" value="1"/>
</dbReference>
<accession>A0A1F4R4X1</accession>
<dbReference type="Proteomes" id="UP000176938">
    <property type="component" value="Unassembled WGS sequence"/>
</dbReference>
<dbReference type="CDD" id="cd00130">
    <property type="entry name" value="PAS"/>
    <property type="match status" value="1"/>
</dbReference>
<protein>
    <recommendedName>
        <fullName evidence="1">PAS domain-containing protein</fullName>
    </recommendedName>
</protein>
<dbReference type="Gene3D" id="3.30.450.20">
    <property type="entry name" value="PAS domain"/>
    <property type="match status" value="1"/>
</dbReference>
<dbReference type="NCBIfam" id="TIGR00229">
    <property type="entry name" value="sensory_box"/>
    <property type="match status" value="1"/>
</dbReference>
<reference evidence="2 3" key="1">
    <citation type="journal article" date="2016" name="Nat. Commun.">
        <title>Thousands of microbial genomes shed light on interconnected biogeochemical processes in an aquifer system.</title>
        <authorList>
            <person name="Anantharaman K."/>
            <person name="Brown C.T."/>
            <person name="Hug L.A."/>
            <person name="Sharon I."/>
            <person name="Castelle C.J."/>
            <person name="Probst A.J."/>
            <person name="Thomas B.C."/>
            <person name="Singh A."/>
            <person name="Wilkins M.J."/>
            <person name="Karaoz U."/>
            <person name="Brodie E.L."/>
            <person name="Williams K.H."/>
            <person name="Hubbard S.S."/>
            <person name="Banfield J.F."/>
        </authorList>
    </citation>
    <scope>NUCLEOTIDE SEQUENCE [LARGE SCALE GENOMIC DNA]</scope>
</reference>